<dbReference type="InParanoid" id="A0A1E7FKY7"/>
<dbReference type="InterPro" id="IPR036390">
    <property type="entry name" value="WH_DNA-bd_sf"/>
</dbReference>
<dbReference type="Gene3D" id="1.10.10.10">
    <property type="entry name" value="Winged helix-like DNA-binding domain superfamily/Winged helix DNA-binding domain"/>
    <property type="match status" value="1"/>
</dbReference>
<feature type="compositionally biased region" description="Polar residues" evidence="5">
    <location>
        <begin position="186"/>
        <end position="201"/>
    </location>
</feature>
<feature type="compositionally biased region" description="Low complexity" evidence="5">
    <location>
        <begin position="24"/>
        <end position="36"/>
    </location>
</feature>
<dbReference type="SUPFAM" id="SSF46785">
    <property type="entry name" value="Winged helix' DNA-binding domain"/>
    <property type="match status" value="1"/>
</dbReference>
<dbReference type="Proteomes" id="UP000095751">
    <property type="component" value="Unassembled WGS sequence"/>
</dbReference>
<dbReference type="GO" id="GO:0043565">
    <property type="term" value="F:sequence-specific DNA binding"/>
    <property type="evidence" value="ECO:0007669"/>
    <property type="project" value="InterPro"/>
</dbReference>
<proteinExistence type="inferred from homology"/>
<dbReference type="SMART" id="SM00415">
    <property type="entry name" value="HSF"/>
    <property type="match status" value="1"/>
</dbReference>
<dbReference type="PANTHER" id="PTHR10015">
    <property type="entry name" value="HEAT SHOCK TRANSCRIPTION FACTOR"/>
    <property type="match status" value="1"/>
</dbReference>
<protein>
    <recommendedName>
        <fullName evidence="6">HSF-type DNA-binding domain-containing protein</fullName>
    </recommendedName>
</protein>
<evidence type="ECO:0000259" key="6">
    <source>
        <dbReference type="SMART" id="SM00415"/>
    </source>
</evidence>
<evidence type="ECO:0000256" key="3">
    <source>
        <dbReference type="ARBA" id="ARBA00023242"/>
    </source>
</evidence>
<dbReference type="EMBL" id="KV784356">
    <property type="protein sequence ID" value="OEU18840.1"/>
    <property type="molecule type" value="Genomic_DNA"/>
</dbReference>
<dbReference type="OrthoDB" id="60033at2759"/>
<feature type="region of interest" description="Disordered" evidence="5">
    <location>
        <begin position="274"/>
        <end position="302"/>
    </location>
</feature>
<comment type="subcellular location">
    <subcellularLocation>
        <location evidence="1">Nucleus</location>
    </subcellularLocation>
</comment>
<dbReference type="FunFam" id="1.10.10.10:FF:000479">
    <property type="entry name" value="Predicted protein"/>
    <property type="match status" value="1"/>
</dbReference>
<feature type="compositionally biased region" description="Polar residues" evidence="5">
    <location>
        <begin position="11"/>
        <end position="23"/>
    </location>
</feature>
<evidence type="ECO:0000313" key="8">
    <source>
        <dbReference type="Proteomes" id="UP000095751"/>
    </source>
</evidence>
<evidence type="ECO:0000313" key="7">
    <source>
        <dbReference type="EMBL" id="OEU18840.1"/>
    </source>
</evidence>
<evidence type="ECO:0000256" key="2">
    <source>
        <dbReference type="ARBA" id="ARBA00023125"/>
    </source>
</evidence>
<comment type="similarity">
    <text evidence="4">Belongs to the HSF family.</text>
</comment>
<reference evidence="7 8" key="1">
    <citation type="submission" date="2016-09" db="EMBL/GenBank/DDBJ databases">
        <title>Extensive genetic diversity and differential bi-allelic expression allows diatom success in the polar Southern Ocean.</title>
        <authorList>
            <consortium name="DOE Joint Genome Institute"/>
            <person name="Mock T."/>
            <person name="Otillar R.P."/>
            <person name="Strauss J."/>
            <person name="Dupont C."/>
            <person name="Frickenhaus S."/>
            <person name="Maumus F."/>
            <person name="Mcmullan M."/>
            <person name="Sanges R."/>
            <person name="Schmutz J."/>
            <person name="Toseland A."/>
            <person name="Valas R."/>
            <person name="Veluchamy A."/>
            <person name="Ward B.J."/>
            <person name="Allen A."/>
            <person name="Barry K."/>
            <person name="Falciatore A."/>
            <person name="Ferrante M."/>
            <person name="Fortunato A.E."/>
            <person name="Gloeckner G."/>
            <person name="Gruber A."/>
            <person name="Hipkin R."/>
            <person name="Janech M."/>
            <person name="Kroth P."/>
            <person name="Leese F."/>
            <person name="Lindquist E."/>
            <person name="Lyon B.R."/>
            <person name="Martin J."/>
            <person name="Mayer C."/>
            <person name="Parker M."/>
            <person name="Quesneville H."/>
            <person name="Raymond J."/>
            <person name="Uhlig C."/>
            <person name="Valentin K.U."/>
            <person name="Worden A.Z."/>
            <person name="Armbrust E.V."/>
            <person name="Bowler C."/>
            <person name="Green B."/>
            <person name="Moulton V."/>
            <person name="Van Oosterhout C."/>
            <person name="Grigoriev I."/>
        </authorList>
    </citation>
    <scope>NUCLEOTIDE SEQUENCE [LARGE SCALE GENOMIC DNA]</scope>
    <source>
        <strain evidence="7 8">CCMP1102</strain>
    </source>
</reference>
<gene>
    <name evidence="7" type="ORF">FRACYDRAFT_260576</name>
</gene>
<feature type="region of interest" description="Disordered" evidence="5">
    <location>
        <begin position="1"/>
        <end position="45"/>
    </location>
</feature>
<keyword evidence="2" id="KW-0238">DNA-binding</keyword>
<feature type="region of interest" description="Disordered" evidence="5">
    <location>
        <begin position="414"/>
        <end position="445"/>
    </location>
</feature>
<dbReference type="KEGG" id="fcy:FRACYDRAFT_260576"/>
<dbReference type="GO" id="GO:0003700">
    <property type="term" value="F:DNA-binding transcription factor activity"/>
    <property type="evidence" value="ECO:0007669"/>
    <property type="project" value="InterPro"/>
</dbReference>
<evidence type="ECO:0000256" key="5">
    <source>
        <dbReference type="SAM" id="MobiDB-lite"/>
    </source>
</evidence>
<name>A0A1E7FKY7_9STRA</name>
<evidence type="ECO:0000256" key="1">
    <source>
        <dbReference type="ARBA" id="ARBA00004123"/>
    </source>
</evidence>
<keyword evidence="8" id="KW-1185">Reference proteome</keyword>
<dbReference type="AlphaFoldDB" id="A0A1E7FKY7"/>
<keyword evidence="3" id="KW-0539">Nucleus</keyword>
<accession>A0A1E7FKY7</accession>
<organism evidence="7 8">
    <name type="scientific">Fragilariopsis cylindrus CCMP1102</name>
    <dbReference type="NCBI Taxonomy" id="635003"/>
    <lineage>
        <taxon>Eukaryota</taxon>
        <taxon>Sar</taxon>
        <taxon>Stramenopiles</taxon>
        <taxon>Ochrophyta</taxon>
        <taxon>Bacillariophyta</taxon>
        <taxon>Bacillariophyceae</taxon>
        <taxon>Bacillariophycidae</taxon>
        <taxon>Bacillariales</taxon>
        <taxon>Bacillariaceae</taxon>
        <taxon>Fragilariopsis</taxon>
    </lineage>
</organism>
<sequence length="445" mass="49647">MSPSAEREFTTNDTMTSGRQQHCSSSSSISLDSRNNSNDRGRSIAKGGVITPFPWKLHIMLDAMDEIEGGGVKSEKSIVCWQPHGKAFMVHKPKDFVTEVMPHFFNQTKYASFQRQLNLYGFSRLTHGPDKGAYYHNCFVRGQRHLCKGMVRQKIKGTKVRKSLSPEDEPNFYIEDHNRAMLTSTFCQQQQQHENSSSVQQSHDDNHSHIISPDSVKSLKSSSPRINMISSEDSLVSLIPIIPSNYPNNMKTPSTSTANNSSLHTILNTIYSSEGMGTTTGRTTGLSSSTTTSSSSSLFPSNSRSDYFPPDIIMNTTGTISPLPRILSPHNRTVSFDNHRQQKQVYPAPVTLTEVIKGGDLLFFEGQPFRYLEHFEEVPHRNNTCNNVQATRDTTNTVTDKFHDMISNIMLNIDSSSSLSPPSSSSSPRPFQDGLHQMQNTSCPV</sequence>
<dbReference type="GO" id="GO:0005634">
    <property type="term" value="C:nucleus"/>
    <property type="evidence" value="ECO:0007669"/>
    <property type="project" value="UniProtKB-SubCell"/>
</dbReference>
<feature type="compositionally biased region" description="Low complexity" evidence="5">
    <location>
        <begin position="415"/>
        <end position="428"/>
    </location>
</feature>
<dbReference type="InterPro" id="IPR000232">
    <property type="entry name" value="HSF_DNA-bd"/>
</dbReference>
<feature type="compositionally biased region" description="Low complexity" evidence="5">
    <location>
        <begin position="212"/>
        <end position="223"/>
    </location>
</feature>
<feature type="compositionally biased region" description="Basic and acidic residues" evidence="5">
    <location>
        <begin position="1"/>
        <end position="10"/>
    </location>
</feature>
<feature type="region of interest" description="Disordered" evidence="5">
    <location>
        <begin position="186"/>
        <end position="223"/>
    </location>
</feature>
<dbReference type="InterPro" id="IPR036388">
    <property type="entry name" value="WH-like_DNA-bd_sf"/>
</dbReference>
<dbReference type="PANTHER" id="PTHR10015:SF206">
    <property type="entry name" value="HSF-TYPE DNA-BINDING DOMAIN-CONTAINING PROTEIN"/>
    <property type="match status" value="1"/>
</dbReference>
<feature type="domain" description="HSF-type DNA-binding" evidence="6">
    <location>
        <begin position="49"/>
        <end position="153"/>
    </location>
</feature>
<dbReference type="Pfam" id="PF00447">
    <property type="entry name" value="HSF_DNA-bind"/>
    <property type="match status" value="1"/>
</dbReference>
<evidence type="ECO:0000256" key="4">
    <source>
        <dbReference type="RuleBase" id="RU004020"/>
    </source>
</evidence>